<feature type="compositionally biased region" description="Polar residues" evidence="1">
    <location>
        <begin position="201"/>
        <end position="217"/>
    </location>
</feature>
<dbReference type="EMBL" id="MU005770">
    <property type="protein sequence ID" value="KAF2709256.1"/>
    <property type="molecule type" value="Genomic_DNA"/>
</dbReference>
<reference evidence="2" key="1">
    <citation type="journal article" date="2020" name="Stud. Mycol.">
        <title>101 Dothideomycetes genomes: a test case for predicting lifestyles and emergence of pathogens.</title>
        <authorList>
            <person name="Haridas S."/>
            <person name="Albert R."/>
            <person name="Binder M."/>
            <person name="Bloem J."/>
            <person name="Labutti K."/>
            <person name="Salamov A."/>
            <person name="Andreopoulos B."/>
            <person name="Baker S."/>
            <person name="Barry K."/>
            <person name="Bills G."/>
            <person name="Bluhm B."/>
            <person name="Cannon C."/>
            <person name="Castanera R."/>
            <person name="Culley D."/>
            <person name="Daum C."/>
            <person name="Ezra D."/>
            <person name="Gonzalez J."/>
            <person name="Henrissat B."/>
            <person name="Kuo A."/>
            <person name="Liang C."/>
            <person name="Lipzen A."/>
            <person name="Lutzoni F."/>
            <person name="Magnuson J."/>
            <person name="Mondo S."/>
            <person name="Nolan M."/>
            <person name="Ohm R."/>
            <person name="Pangilinan J."/>
            <person name="Park H.-J."/>
            <person name="Ramirez L."/>
            <person name="Alfaro M."/>
            <person name="Sun H."/>
            <person name="Tritt A."/>
            <person name="Yoshinaga Y."/>
            <person name="Zwiers L.-H."/>
            <person name="Turgeon B."/>
            <person name="Goodwin S."/>
            <person name="Spatafora J."/>
            <person name="Crous P."/>
            <person name="Grigoriev I."/>
        </authorList>
    </citation>
    <scope>NUCLEOTIDE SEQUENCE</scope>
    <source>
        <strain evidence="2">CBS 279.74</strain>
    </source>
</reference>
<dbReference type="AlphaFoldDB" id="A0A6G1K8P2"/>
<feature type="compositionally biased region" description="Basic and acidic residues" evidence="1">
    <location>
        <begin position="153"/>
        <end position="169"/>
    </location>
</feature>
<feature type="compositionally biased region" description="Acidic residues" evidence="1">
    <location>
        <begin position="170"/>
        <end position="180"/>
    </location>
</feature>
<feature type="compositionally biased region" description="Basic and acidic residues" evidence="1">
    <location>
        <begin position="344"/>
        <end position="360"/>
    </location>
</feature>
<feature type="compositionally biased region" description="Polar residues" evidence="1">
    <location>
        <begin position="61"/>
        <end position="75"/>
    </location>
</feature>
<feature type="region of interest" description="Disordered" evidence="1">
    <location>
        <begin position="878"/>
        <end position="906"/>
    </location>
</feature>
<accession>A0A6G1K8P2</accession>
<dbReference type="Proteomes" id="UP000799428">
    <property type="component" value="Unassembled WGS sequence"/>
</dbReference>
<protein>
    <submittedName>
        <fullName evidence="2">Uncharacterized protein</fullName>
    </submittedName>
</protein>
<organism evidence="2 3">
    <name type="scientific">Pleomassaria siparia CBS 279.74</name>
    <dbReference type="NCBI Taxonomy" id="1314801"/>
    <lineage>
        <taxon>Eukaryota</taxon>
        <taxon>Fungi</taxon>
        <taxon>Dikarya</taxon>
        <taxon>Ascomycota</taxon>
        <taxon>Pezizomycotina</taxon>
        <taxon>Dothideomycetes</taxon>
        <taxon>Pleosporomycetidae</taxon>
        <taxon>Pleosporales</taxon>
        <taxon>Pleomassariaceae</taxon>
        <taxon>Pleomassaria</taxon>
    </lineage>
</organism>
<feature type="region of interest" description="Disordered" evidence="1">
    <location>
        <begin position="1"/>
        <end position="82"/>
    </location>
</feature>
<keyword evidence="3" id="KW-1185">Reference proteome</keyword>
<feature type="region of interest" description="Disordered" evidence="1">
    <location>
        <begin position="603"/>
        <end position="626"/>
    </location>
</feature>
<feature type="compositionally biased region" description="Polar residues" evidence="1">
    <location>
        <begin position="233"/>
        <end position="261"/>
    </location>
</feature>
<feature type="region of interest" description="Disordered" evidence="1">
    <location>
        <begin position="1070"/>
        <end position="1102"/>
    </location>
</feature>
<name>A0A6G1K8P2_9PLEO</name>
<feature type="compositionally biased region" description="Basic and acidic residues" evidence="1">
    <location>
        <begin position="392"/>
        <end position="410"/>
    </location>
</feature>
<feature type="region of interest" description="Disordered" evidence="1">
    <location>
        <begin position="450"/>
        <end position="530"/>
    </location>
</feature>
<feature type="region of interest" description="Disordered" evidence="1">
    <location>
        <begin position="340"/>
        <end position="421"/>
    </location>
</feature>
<feature type="region of interest" description="Disordered" evidence="1">
    <location>
        <begin position="115"/>
        <end position="289"/>
    </location>
</feature>
<feature type="compositionally biased region" description="Polar residues" evidence="1">
    <location>
        <begin position="765"/>
        <end position="783"/>
    </location>
</feature>
<feature type="compositionally biased region" description="Polar residues" evidence="1">
    <location>
        <begin position="372"/>
        <end position="390"/>
    </location>
</feature>
<feature type="compositionally biased region" description="Basic and acidic residues" evidence="1">
    <location>
        <begin position="612"/>
        <end position="622"/>
    </location>
</feature>
<feature type="compositionally biased region" description="Basic and acidic residues" evidence="1">
    <location>
        <begin position="972"/>
        <end position="985"/>
    </location>
</feature>
<feature type="compositionally biased region" description="Polar residues" evidence="1">
    <location>
        <begin position="463"/>
        <end position="474"/>
    </location>
</feature>
<feature type="region of interest" description="Disordered" evidence="1">
    <location>
        <begin position="549"/>
        <end position="572"/>
    </location>
</feature>
<sequence length="1185" mass="132157">MASKLCCTAEQEGRPDSPELPNARISEATPAKRPLLPKRPESAGSRFTSARSEDLHELRQIFNSAKESETPTLSPSPVRRSPFLKPSLYSLHSLHKMTSIHEFIRRKFSQDVLKTNSDTQLKESTPKKKPTNEEPNTVVKVPREGPNLQLKITKSDLRNHLLSDKKPDEGGYDPDAEMLDDIAKDIGKKTPSKRPSLHSIDWTSSPGSKPTTASSKGGHSPVVGRDSQPYKIKQSQSSSRIPMSTRFGQVTSSPNLRLTTPKSKDRQLRRSHSATSKHAAAPPPLSSPMCMRLPSMNMLEPDSVTWSVSMAESLRLSQFPIPFCKLGAGSSMASLVVNNSSTDSADKLPSDKSGPSREPSKIPISVKGCKVSQPQISDQQPTSPRSSGSVHDSLKQDILPEKRDASKEVDNENEDENPRRSVHLYSMRISHHLRSGSLLSWDNLADAPDMSTPKHPFGDRTPSHQSRVSQLHSLSTRTRHDRRTSSSGFASSKVPSKWGKVLSKDREHREDMSSIYSSRPQSPPDSFGGSMVNLSSVTHFDALNRTPSVIAQKRHSDSYPPTDNEETPRPGHRYGVTYLQAASTTTATNSLLDHPTSLARNNSVANTKKSKFREEFSPEPPRKKQSASIMNFLHPKRNSIRSQSETNLRAGSIAVDGPFDHPHSAPGRERHLSRSMMSLKTEQQAAGKEKTSNPMWERALKSHQEERSSFFLPQNKALATQGSPFRERSGSVVKPRASLNEEIPPHFPLNTSKRLSVPFLEPPKFNSSFSNPKRLSAPGSESTAPDDDVELDFIPALFKRRSAVVHRDKNNMSPNQEMQAAFDRQTDDAATTGAWGRYPSYSRPERTNSAGHADNVRARDFALENAIQFAMGRNVDHEIDPTARPESPVLVNGKKRKKRVGSGRMAKSNSMTFGKQFLKNYTKIFRSQSTEFQRHGRGHRSSIATGGTLEYPELEMLPEVWSRDIIEERNRNNSVESHRPESLKTKDKKVKGKMKAENSTATLRPTYDKSGDSTYTFDGAGKDTAGDRARVWSVYYEDCVPSFPRPSLEWRHHADLQDVELQELGRITARHSLDSTRGASQSRTLPARLGNHSRHESRLSRASIVSHSSVRPGFVYTGEVGDGDVDIAEERSMVSVRRSTIDLITMYRKQEIVERERVLSLARAESVNFRVESRRSERDRGVMAV</sequence>
<proteinExistence type="predicted"/>
<feature type="compositionally biased region" description="Polar residues" evidence="1">
    <location>
        <begin position="1075"/>
        <end position="1084"/>
    </location>
</feature>
<feature type="compositionally biased region" description="Basic and acidic residues" evidence="1">
    <location>
        <begin position="502"/>
        <end position="512"/>
    </location>
</feature>
<feature type="region of interest" description="Disordered" evidence="1">
    <location>
        <begin position="831"/>
        <end position="851"/>
    </location>
</feature>
<evidence type="ECO:0000313" key="2">
    <source>
        <dbReference type="EMBL" id="KAF2709256.1"/>
    </source>
</evidence>
<feature type="region of interest" description="Disordered" evidence="1">
    <location>
        <begin position="764"/>
        <end position="787"/>
    </location>
</feature>
<dbReference type="OrthoDB" id="3437384at2759"/>
<feature type="compositionally biased region" description="Basic and acidic residues" evidence="1">
    <location>
        <begin position="120"/>
        <end position="132"/>
    </location>
</feature>
<evidence type="ECO:0000313" key="3">
    <source>
        <dbReference type="Proteomes" id="UP000799428"/>
    </source>
</evidence>
<gene>
    <name evidence="2" type="ORF">K504DRAFT_476620</name>
</gene>
<feature type="region of interest" description="Disordered" evidence="1">
    <location>
        <begin position="972"/>
        <end position="1020"/>
    </location>
</feature>
<evidence type="ECO:0000256" key="1">
    <source>
        <dbReference type="SAM" id="MobiDB-lite"/>
    </source>
</evidence>